<dbReference type="EMBL" id="CP010411">
    <property type="protein sequence ID" value="ALE08838.1"/>
    <property type="molecule type" value="Genomic_DNA"/>
</dbReference>
<reference evidence="1 2" key="1">
    <citation type="submission" date="2014-12" db="EMBL/GenBank/DDBJ databases">
        <title>Complete genome sequence of Bifidobacterium longum subsp. infantis BT1.</title>
        <authorList>
            <person name="Kim J.F."/>
            <person name="Kwak M.-J."/>
        </authorList>
    </citation>
    <scope>NUCLEOTIDE SEQUENCE [LARGE SCALE GENOMIC DNA]</scope>
    <source>
        <strain evidence="1 2">BT1</strain>
    </source>
</reference>
<name>A0A0M4LHD0_BIFLI</name>
<sequence>MTMFGPSPDVACVGVTHDDGTVFARAPDRAMSRPWTCTSDPCSSRRRGGDENRNGMICRYLSRRCEIRMDVAKKIREIVDETDSRPMRVPDYLTPNEAFVDELLELQDQ</sequence>
<dbReference type="RefSeq" id="WP_082248007.1">
    <property type="nucleotide sequence ID" value="NZ_CP010411.1"/>
</dbReference>
<gene>
    <name evidence="1" type="ORF">RY67_785</name>
</gene>
<organism evidence="1 2">
    <name type="scientific">Bifidobacterium longum subsp. infantis</name>
    <dbReference type="NCBI Taxonomy" id="1682"/>
    <lineage>
        <taxon>Bacteria</taxon>
        <taxon>Bacillati</taxon>
        <taxon>Actinomycetota</taxon>
        <taxon>Actinomycetes</taxon>
        <taxon>Bifidobacteriales</taxon>
        <taxon>Bifidobacteriaceae</taxon>
        <taxon>Bifidobacterium</taxon>
    </lineage>
</organism>
<dbReference type="Proteomes" id="UP000067206">
    <property type="component" value="Chromosome"/>
</dbReference>
<protein>
    <submittedName>
        <fullName evidence="1">Integrase, catalytic region</fullName>
    </submittedName>
</protein>
<accession>A0A0M4LHD0</accession>
<evidence type="ECO:0000313" key="1">
    <source>
        <dbReference type="EMBL" id="ALE08838.1"/>
    </source>
</evidence>
<evidence type="ECO:0000313" key="2">
    <source>
        <dbReference type="Proteomes" id="UP000067206"/>
    </source>
</evidence>
<dbReference type="PATRIC" id="fig|1682.24.peg.757"/>
<proteinExistence type="predicted"/>
<dbReference type="AlphaFoldDB" id="A0A0M4LHD0"/>